<dbReference type="EMBL" id="JAHRID010000003">
    <property type="protein sequence ID" value="MBV2129205.1"/>
    <property type="molecule type" value="Genomic_DNA"/>
</dbReference>
<accession>A0ABS6MKF0</accession>
<dbReference type="RefSeq" id="WP_217668831.1">
    <property type="nucleotide sequence ID" value="NZ_JAHRID010000003.1"/>
</dbReference>
<dbReference type="Proteomes" id="UP000704611">
    <property type="component" value="Unassembled WGS sequence"/>
</dbReference>
<evidence type="ECO:0000259" key="8">
    <source>
        <dbReference type="Pfam" id="PF06271"/>
    </source>
</evidence>
<keyword evidence="5 7" id="KW-0472">Membrane</keyword>
<evidence type="ECO:0000256" key="5">
    <source>
        <dbReference type="ARBA" id="ARBA00023136"/>
    </source>
</evidence>
<comment type="subcellular location">
    <subcellularLocation>
        <location evidence="1">Cell membrane</location>
        <topology evidence="1">Multi-pass membrane protein</topology>
    </subcellularLocation>
</comment>
<feature type="transmembrane region" description="Helical" evidence="7">
    <location>
        <begin position="168"/>
        <end position="191"/>
    </location>
</feature>
<feature type="transmembrane region" description="Helical" evidence="7">
    <location>
        <begin position="111"/>
        <end position="131"/>
    </location>
</feature>
<feature type="transmembrane region" description="Helical" evidence="7">
    <location>
        <begin position="78"/>
        <end position="99"/>
    </location>
</feature>
<feature type="domain" description="RDD" evidence="8">
    <location>
        <begin position="72"/>
        <end position="203"/>
    </location>
</feature>
<evidence type="ECO:0000256" key="1">
    <source>
        <dbReference type="ARBA" id="ARBA00004651"/>
    </source>
</evidence>
<reference evidence="9 10" key="1">
    <citation type="submission" date="2021-06" db="EMBL/GenBank/DDBJ databases">
        <title>Rheinheimera indica sp. nov., isolated from deep-sea sediment.</title>
        <authorList>
            <person name="Wang Z."/>
            <person name="Zhang X.-Y."/>
        </authorList>
    </citation>
    <scope>NUCLEOTIDE SEQUENCE [LARGE SCALE GENOMIC DNA]</scope>
    <source>
        <strain evidence="9 10">SM2107</strain>
    </source>
</reference>
<proteinExistence type="predicted"/>
<keyword evidence="6" id="KW-0175">Coiled coil</keyword>
<dbReference type="Pfam" id="PF06271">
    <property type="entry name" value="RDD"/>
    <property type="match status" value="1"/>
</dbReference>
<dbReference type="PANTHER" id="PTHR36115">
    <property type="entry name" value="PROLINE-RICH ANTIGEN HOMOLOG-RELATED"/>
    <property type="match status" value="1"/>
</dbReference>
<name>A0ABS6MKF0_9GAMM</name>
<feature type="coiled-coil region" evidence="6">
    <location>
        <begin position="31"/>
        <end position="58"/>
    </location>
</feature>
<dbReference type="InterPro" id="IPR010432">
    <property type="entry name" value="RDD"/>
</dbReference>
<evidence type="ECO:0000256" key="6">
    <source>
        <dbReference type="SAM" id="Coils"/>
    </source>
</evidence>
<gene>
    <name evidence="9" type="ORF">KQY15_08875</name>
</gene>
<keyword evidence="4 7" id="KW-1133">Transmembrane helix</keyword>
<evidence type="ECO:0000256" key="7">
    <source>
        <dbReference type="SAM" id="Phobius"/>
    </source>
</evidence>
<keyword evidence="10" id="KW-1185">Reference proteome</keyword>
<evidence type="ECO:0000256" key="4">
    <source>
        <dbReference type="ARBA" id="ARBA00022989"/>
    </source>
</evidence>
<evidence type="ECO:0000256" key="3">
    <source>
        <dbReference type="ARBA" id="ARBA00022692"/>
    </source>
</evidence>
<evidence type="ECO:0000313" key="10">
    <source>
        <dbReference type="Proteomes" id="UP000704611"/>
    </source>
</evidence>
<protein>
    <submittedName>
        <fullName evidence="9">RDD family protein</fullName>
    </submittedName>
</protein>
<dbReference type="PANTHER" id="PTHR36115:SF4">
    <property type="entry name" value="MEMBRANE PROTEIN"/>
    <property type="match status" value="1"/>
</dbReference>
<evidence type="ECO:0000256" key="2">
    <source>
        <dbReference type="ARBA" id="ARBA00022475"/>
    </source>
</evidence>
<dbReference type="InterPro" id="IPR051791">
    <property type="entry name" value="Pra-immunoreactive"/>
</dbReference>
<keyword evidence="2" id="KW-1003">Cell membrane</keyword>
<comment type="caution">
    <text evidence="9">The sequence shown here is derived from an EMBL/GenBank/DDBJ whole genome shotgun (WGS) entry which is preliminary data.</text>
</comment>
<sequence length="222" mass="24767">MDVTPDYDKYSLDDLYSAASSINRQQYPERAALIDQHIARLEAEQARLKQQLQQQIAQSEPESEPALPANLAKRSHRFWGALIDGVLQILITIPLFWYVGLAAFAEPSLSLIIGSALYGLAGYVALHGYLLHKYGQTIGKAEFGMRIEHLNGQQAGLKHVLLLRHLPMMGLTFIPVVGNFIVGLVNPLMIFGREKRCLHDRIAQTRVCYISDKPQNDAGMTA</sequence>
<organism evidence="9 10">
    <name type="scientific">Arsukibacterium indicum</name>
    <dbReference type="NCBI Taxonomy" id="2848612"/>
    <lineage>
        <taxon>Bacteria</taxon>
        <taxon>Pseudomonadati</taxon>
        <taxon>Pseudomonadota</taxon>
        <taxon>Gammaproteobacteria</taxon>
        <taxon>Chromatiales</taxon>
        <taxon>Chromatiaceae</taxon>
        <taxon>Arsukibacterium</taxon>
    </lineage>
</organism>
<keyword evidence="3 7" id="KW-0812">Transmembrane</keyword>
<evidence type="ECO:0000313" key="9">
    <source>
        <dbReference type="EMBL" id="MBV2129205.1"/>
    </source>
</evidence>